<dbReference type="GO" id="GO:0032230">
    <property type="term" value="P:positive regulation of synaptic transmission, GABAergic"/>
    <property type="evidence" value="ECO:0007669"/>
    <property type="project" value="TreeGrafter"/>
</dbReference>
<dbReference type="Gene3D" id="1.10.287.70">
    <property type="match status" value="1"/>
</dbReference>
<evidence type="ECO:0000313" key="8">
    <source>
        <dbReference type="Proteomes" id="UP000663873"/>
    </source>
</evidence>
<dbReference type="PANTHER" id="PTHR46141:SF1">
    <property type="entry name" value="SODIUM LEAK CHANNEL NALCN"/>
    <property type="match status" value="1"/>
</dbReference>
<protein>
    <recommendedName>
        <fullName evidence="6">Ion transport domain-containing protein</fullName>
    </recommendedName>
</protein>
<keyword evidence="4 5" id="KW-0472">Membrane</keyword>
<gene>
    <name evidence="7" type="ORF">UJA718_LOCUS42789</name>
</gene>
<accession>A0A821RBF3</accession>
<dbReference type="GO" id="GO:0005261">
    <property type="term" value="F:monoatomic cation channel activity"/>
    <property type="evidence" value="ECO:0007669"/>
    <property type="project" value="InterPro"/>
</dbReference>
<dbReference type="EMBL" id="CAJOBP010056512">
    <property type="protein sequence ID" value="CAF4835139.1"/>
    <property type="molecule type" value="Genomic_DNA"/>
</dbReference>
<feature type="transmembrane region" description="Helical" evidence="5">
    <location>
        <begin position="33"/>
        <end position="56"/>
    </location>
</feature>
<evidence type="ECO:0000259" key="6">
    <source>
        <dbReference type="Pfam" id="PF00520"/>
    </source>
</evidence>
<dbReference type="GO" id="GO:0032224">
    <property type="term" value="P:positive regulation of synaptic transmission, cholinergic"/>
    <property type="evidence" value="ECO:0007669"/>
    <property type="project" value="TreeGrafter"/>
</dbReference>
<keyword evidence="8" id="KW-1185">Reference proteome</keyword>
<keyword evidence="3 5" id="KW-1133">Transmembrane helix</keyword>
<dbReference type="Proteomes" id="UP000663873">
    <property type="component" value="Unassembled WGS sequence"/>
</dbReference>
<name>A0A821RBF3_9BILA</name>
<dbReference type="InterPro" id="IPR028823">
    <property type="entry name" value="NALCN"/>
</dbReference>
<evidence type="ECO:0000256" key="5">
    <source>
        <dbReference type="SAM" id="Phobius"/>
    </source>
</evidence>
<dbReference type="GO" id="GO:0005886">
    <property type="term" value="C:plasma membrane"/>
    <property type="evidence" value="ECO:0007669"/>
    <property type="project" value="TreeGrafter"/>
</dbReference>
<feature type="domain" description="Ion transport" evidence="6">
    <location>
        <begin position="2"/>
        <end position="61"/>
    </location>
</feature>
<reference evidence="7" key="1">
    <citation type="submission" date="2021-02" db="EMBL/GenBank/DDBJ databases">
        <authorList>
            <person name="Nowell W R."/>
        </authorList>
    </citation>
    <scope>NUCLEOTIDE SEQUENCE</scope>
</reference>
<organism evidence="7 8">
    <name type="scientific">Rotaria socialis</name>
    <dbReference type="NCBI Taxonomy" id="392032"/>
    <lineage>
        <taxon>Eukaryota</taxon>
        <taxon>Metazoa</taxon>
        <taxon>Spiralia</taxon>
        <taxon>Gnathifera</taxon>
        <taxon>Rotifera</taxon>
        <taxon>Eurotatoria</taxon>
        <taxon>Bdelloidea</taxon>
        <taxon>Philodinida</taxon>
        <taxon>Philodinidae</taxon>
        <taxon>Rotaria</taxon>
    </lineage>
</organism>
<feature type="non-terminal residue" evidence="7">
    <location>
        <position position="1"/>
    </location>
</feature>
<sequence>GSAMLALFEVLSLEGWLEIRDIIMDRMGPEHAIFVHIFVFIGTLVGLTLFVGVVIANYSENKVGFIINKVNFLFRECSNPLC</sequence>
<dbReference type="Pfam" id="PF00520">
    <property type="entry name" value="Ion_trans"/>
    <property type="match status" value="1"/>
</dbReference>
<keyword evidence="2 5" id="KW-0812">Transmembrane</keyword>
<evidence type="ECO:0000256" key="3">
    <source>
        <dbReference type="ARBA" id="ARBA00022989"/>
    </source>
</evidence>
<proteinExistence type="predicted"/>
<evidence type="ECO:0000313" key="7">
    <source>
        <dbReference type="EMBL" id="CAF4835139.1"/>
    </source>
</evidence>
<dbReference type="PANTHER" id="PTHR46141">
    <property type="entry name" value="SODIUM LEAK CHANNEL NON-SELECTIVE PROTEIN"/>
    <property type="match status" value="1"/>
</dbReference>
<evidence type="ECO:0000256" key="4">
    <source>
        <dbReference type="ARBA" id="ARBA00023136"/>
    </source>
</evidence>
<evidence type="ECO:0000256" key="1">
    <source>
        <dbReference type="ARBA" id="ARBA00004141"/>
    </source>
</evidence>
<comment type="caution">
    <text evidence="7">The sequence shown here is derived from an EMBL/GenBank/DDBJ whole genome shotgun (WGS) entry which is preliminary data.</text>
</comment>
<comment type="subcellular location">
    <subcellularLocation>
        <location evidence="1">Membrane</location>
        <topology evidence="1">Multi-pass membrane protein</topology>
    </subcellularLocation>
</comment>
<dbReference type="AlphaFoldDB" id="A0A821RBF3"/>
<evidence type="ECO:0000256" key="2">
    <source>
        <dbReference type="ARBA" id="ARBA00022692"/>
    </source>
</evidence>
<dbReference type="InterPro" id="IPR005821">
    <property type="entry name" value="Ion_trans_dom"/>
</dbReference>